<dbReference type="InterPro" id="IPR008279">
    <property type="entry name" value="PEP-util_enz_mobile_dom"/>
</dbReference>
<dbReference type="PANTHER" id="PTHR46244:SF3">
    <property type="entry name" value="PHOSPHOENOLPYRUVATE-PROTEIN PHOSPHOTRANSFERASE"/>
    <property type="match status" value="1"/>
</dbReference>
<evidence type="ECO:0000256" key="12">
    <source>
        <dbReference type="ARBA" id="ARBA00022683"/>
    </source>
</evidence>
<dbReference type="Proteomes" id="UP000315938">
    <property type="component" value="Unassembled WGS sequence"/>
</dbReference>
<evidence type="ECO:0000256" key="20">
    <source>
        <dbReference type="PIRSR" id="PIRSR000732-3"/>
    </source>
</evidence>
<dbReference type="InterPro" id="IPR000121">
    <property type="entry name" value="PEP_util_C"/>
</dbReference>
<dbReference type="SUPFAM" id="SSF47831">
    <property type="entry name" value="Enzyme I of the PEP:sugar phosphotransferase system HPr-binding (sub)domain"/>
    <property type="match status" value="1"/>
</dbReference>
<evidence type="ECO:0000256" key="1">
    <source>
        <dbReference type="ARBA" id="ARBA00000683"/>
    </source>
</evidence>
<keyword evidence="12 17" id="KW-0598">Phosphotransferase system</keyword>
<dbReference type="InterPro" id="IPR024692">
    <property type="entry name" value="PTS_EI"/>
</dbReference>
<dbReference type="EMBL" id="VKID01000001">
    <property type="protein sequence ID" value="TRY00110.1"/>
    <property type="molecule type" value="Genomic_DNA"/>
</dbReference>
<evidence type="ECO:0000256" key="5">
    <source>
        <dbReference type="ARBA" id="ARBA00007837"/>
    </source>
</evidence>
<gene>
    <name evidence="24" type="primary">ptsP</name>
    <name evidence="24" type="ORF">FNV44_03440</name>
</gene>
<evidence type="ECO:0000256" key="7">
    <source>
        <dbReference type="ARBA" id="ARBA00016544"/>
    </source>
</evidence>
<evidence type="ECO:0000256" key="3">
    <source>
        <dbReference type="ARBA" id="ARBA00002728"/>
    </source>
</evidence>
<feature type="domain" description="PEP-utilising enzyme C-terminal" evidence="22">
    <location>
        <begin position="251"/>
        <end position="536"/>
    </location>
</feature>
<accession>A0A553IIT0</accession>
<feature type="binding site" evidence="20">
    <location>
        <position position="451"/>
    </location>
    <ligand>
        <name>Mg(2+)</name>
        <dbReference type="ChEBI" id="CHEBI:18420"/>
    </ligand>
</feature>
<evidence type="ECO:0000256" key="8">
    <source>
        <dbReference type="ARBA" id="ARBA00022448"/>
    </source>
</evidence>
<evidence type="ECO:0000256" key="19">
    <source>
        <dbReference type="PIRSR" id="PIRSR000732-2"/>
    </source>
</evidence>
<dbReference type="Pfam" id="PF00391">
    <property type="entry name" value="PEP-utilizers"/>
    <property type="match status" value="1"/>
</dbReference>
<keyword evidence="10 17" id="KW-0762">Sugar transport</keyword>
<evidence type="ECO:0000259" key="23">
    <source>
        <dbReference type="Pfam" id="PF05524"/>
    </source>
</evidence>
<dbReference type="InterPro" id="IPR050499">
    <property type="entry name" value="PEP-utilizing_PTS_enzyme"/>
</dbReference>
<keyword evidence="24" id="KW-0670">Pyruvate</keyword>
<evidence type="ECO:0000313" key="24">
    <source>
        <dbReference type="EMBL" id="TRY00110.1"/>
    </source>
</evidence>
<evidence type="ECO:0000259" key="21">
    <source>
        <dbReference type="Pfam" id="PF00391"/>
    </source>
</evidence>
<name>A0A553IIT0_ACHLA</name>
<evidence type="ECO:0000256" key="2">
    <source>
        <dbReference type="ARBA" id="ARBA00001946"/>
    </source>
</evidence>
<protein>
    <recommendedName>
        <fullName evidence="7 17">Phosphoenolpyruvate-protein phosphotransferase</fullName>
        <ecNumber evidence="6 17">2.7.3.9</ecNumber>
    </recommendedName>
    <alternativeName>
        <fullName evidence="16 17">Phosphotransferase system, enzyme I</fullName>
    </alternativeName>
</protein>
<dbReference type="Pfam" id="PF05524">
    <property type="entry name" value="PEP-utilisers_N"/>
    <property type="match status" value="1"/>
</dbReference>
<evidence type="ECO:0000256" key="15">
    <source>
        <dbReference type="ARBA" id="ARBA00022842"/>
    </source>
</evidence>
<feature type="binding site" evidence="19">
    <location>
        <position position="461"/>
    </location>
    <ligand>
        <name>phosphoenolpyruvate</name>
        <dbReference type="ChEBI" id="CHEBI:58702"/>
    </ligand>
</feature>
<dbReference type="GeneID" id="41338618"/>
<dbReference type="InterPro" id="IPR040442">
    <property type="entry name" value="Pyrv_kinase-like_dom_sf"/>
</dbReference>
<evidence type="ECO:0000256" key="4">
    <source>
        <dbReference type="ARBA" id="ARBA00004496"/>
    </source>
</evidence>
<dbReference type="InterPro" id="IPR036618">
    <property type="entry name" value="PtsI_HPr-bd_sf"/>
</dbReference>
<organism evidence="24 25">
    <name type="scientific">Acholeplasma laidlawii</name>
    <dbReference type="NCBI Taxonomy" id="2148"/>
    <lineage>
        <taxon>Bacteria</taxon>
        <taxon>Bacillati</taxon>
        <taxon>Mycoplasmatota</taxon>
        <taxon>Mollicutes</taxon>
        <taxon>Acholeplasmatales</taxon>
        <taxon>Acholeplasmataceae</taxon>
        <taxon>Acholeplasma</taxon>
    </lineage>
</organism>
<comment type="catalytic activity">
    <reaction evidence="1 17">
        <text>L-histidyl-[protein] + phosphoenolpyruvate = N(pros)-phospho-L-histidyl-[protein] + pyruvate</text>
        <dbReference type="Rhea" id="RHEA:23880"/>
        <dbReference type="Rhea" id="RHEA-COMP:9745"/>
        <dbReference type="Rhea" id="RHEA-COMP:9746"/>
        <dbReference type="ChEBI" id="CHEBI:15361"/>
        <dbReference type="ChEBI" id="CHEBI:29979"/>
        <dbReference type="ChEBI" id="CHEBI:58702"/>
        <dbReference type="ChEBI" id="CHEBI:64837"/>
        <dbReference type="EC" id="2.7.3.9"/>
    </reaction>
</comment>
<dbReference type="OMA" id="RMFANDH"/>
<dbReference type="SUPFAM" id="SSF52009">
    <property type="entry name" value="Phosphohistidine domain"/>
    <property type="match status" value="1"/>
</dbReference>
<proteinExistence type="inferred from homology"/>
<dbReference type="EC" id="2.7.3.9" evidence="6 17"/>
<sequence>MTKLKGNGVSSGIAIAKVHQFKLNNMFAMNKYATDKAFEIKRLGDALYKADKELENLTKQAEERIGVEHAQIFSAQQMMINDPEMIKNAHVKINDFNLDAAYAFKQTMSEMIDMFELSDNPYIKERISDLEDISNRVLHILSGKTHSLYVFNEDVILVATDLVPSETINLDTTFIKGIVIEKGSKTSHSAILARNLGIPAITGVDVSKIHHDTLAIIDGHTGDILLEPSEDTIKTYQTKQQEALKLQSTYETIKDLKTATIDNHEVHLAANIGVDLDIQEALDANASGIGLLRTENQYLESDDFPTEDELFIFYEKVATSFETNEVTIRTLDIGGDKNLSYLNMRKELNPFLGNRAIRYSLSYPSLFKTQLRAILRANTHQNIKVMFPMISTLKELMDAKKILDETYQALKIEGHEVNYPKIGMMVEVPSAALGIEKFLPHIDFISIGTNDLIQYMFAADRMNERVAYLYQPYNPILLSTIKSMIDKTNKHGIIVSVCGEMAGHKAQSLLLIGLGIKHLSMHANLILENKYLISKTTYKALEEIAEKALLLDHPYEVEALINTYIKGLKY</sequence>
<dbReference type="PIRSF" id="PIRSF000732">
    <property type="entry name" value="PTS_enzyme_I"/>
    <property type="match status" value="1"/>
</dbReference>
<evidence type="ECO:0000256" key="9">
    <source>
        <dbReference type="ARBA" id="ARBA00022490"/>
    </source>
</evidence>
<evidence type="ECO:0000256" key="18">
    <source>
        <dbReference type="PIRSR" id="PIRSR000732-1"/>
    </source>
</evidence>
<dbReference type="RefSeq" id="WP_012242388.1">
    <property type="nucleotide sequence ID" value="NZ_JACAOE010000001.1"/>
</dbReference>
<dbReference type="GO" id="GO:0008965">
    <property type="term" value="F:phosphoenolpyruvate-protein phosphotransferase activity"/>
    <property type="evidence" value="ECO:0007669"/>
    <property type="project" value="UniProtKB-EC"/>
</dbReference>
<dbReference type="InterPro" id="IPR006318">
    <property type="entry name" value="PTS_EI-like"/>
</dbReference>
<dbReference type="Pfam" id="PF02896">
    <property type="entry name" value="PEP-utilizers_C"/>
    <property type="match status" value="1"/>
</dbReference>
<evidence type="ECO:0000256" key="11">
    <source>
        <dbReference type="ARBA" id="ARBA00022679"/>
    </source>
</evidence>
<dbReference type="PRINTS" id="PR01736">
    <property type="entry name" value="PHPHTRNFRASE"/>
</dbReference>
<comment type="caution">
    <text evidence="24">The sequence shown here is derived from an EMBL/GenBank/DDBJ whole genome shotgun (WGS) entry which is preliminary data.</text>
</comment>
<keyword evidence="15 17" id="KW-0460">Magnesium</keyword>
<evidence type="ECO:0000256" key="6">
    <source>
        <dbReference type="ARBA" id="ARBA00012232"/>
    </source>
</evidence>
<comment type="similarity">
    <text evidence="5 17">Belongs to the PEP-utilizing enzyme family.</text>
</comment>
<dbReference type="InterPro" id="IPR015813">
    <property type="entry name" value="Pyrv/PenolPyrv_kinase-like_dom"/>
</dbReference>
<dbReference type="GO" id="GO:0005737">
    <property type="term" value="C:cytoplasm"/>
    <property type="evidence" value="ECO:0007669"/>
    <property type="project" value="UniProtKB-SubCell"/>
</dbReference>
<evidence type="ECO:0000256" key="10">
    <source>
        <dbReference type="ARBA" id="ARBA00022597"/>
    </source>
</evidence>
<dbReference type="SUPFAM" id="SSF51621">
    <property type="entry name" value="Phosphoenolpyruvate/pyruvate domain"/>
    <property type="match status" value="1"/>
</dbReference>
<feature type="domain" description="Phosphotransferase system enzyme I N-terminal" evidence="23">
    <location>
        <begin position="5"/>
        <end position="126"/>
    </location>
</feature>
<reference evidence="24 25" key="1">
    <citation type="submission" date="2019-07" db="EMBL/GenBank/DDBJ databases">
        <title>Genome sequence of Acholeplasma laidlawii strain with increased resistance to erythromycin.</title>
        <authorList>
            <person name="Medvedeva E.S."/>
            <person name="Baranova N.B."/>
            <person name="Siniagina M.N."/>
            <person name="Mouzykantov A."/>
            <person name="Chernova O.A."/>
            <person name="Chernov V.M."/>
        </authorList>
    </citation>
    <scope>NUCLEOTIDE SEQUENCE [LARGE SCALE GENOMIC DNA]</scope>
    <source>
        <strain evidence="24 25">PG8REry</strain>
    </source>
</reference>
<dbReference type="GO" id="GO:0016301">
    <property type="term" value="F:kinase activity"/>
    <property type="evidence" value="ECO:0007669"/>
    <property type="project" value="UniProtKB-KW"/>
</dbReference>
<dbReference type="AlphaFoldDB" id="A0A553IIT0"/>
<evidence type="ECO:0000259" key="22">
    <source>
        <dbReference type="Pfam" id="PF02896"/>
    </source>
</evidence>
<evidence type="ECO:0000256" key="16">
    <source>
        <dbReference type="ARBA" id="ARBA00033235"/>
    </source>
</evidence>
<keyword evidence="9 17" id="KW-0963">Cytoplasm</keyword>
<dbReference type="GO" id="GO:0046872">
    <property type="term" value="F:metal ion binding"/>
    <property type="evidence" value="ECO:0007669"/>
    <property type="project" value="UniProtKB-KW"/>
</dbReference>
<dbReference type="Gene3D" id="3.20.20.60">
    <property type="entry name" value="Phosphoenolpyruvate-binding domains"/>
    <property type="match status" value="1"/>
</dbReference>
<keyword evidence="14 17" id="KW-0418">Kinase</keyword>
<dbReference type="InterPro" id="IPR008731">
    <property type="entry name" value="PTS_EIN"/>
</dbReference>
<comment type="subcellular location">
    <subcellularLocation>
        <location evidence="4 17">Cytoplasm</location>
    </subcellularLocation>
</comment>
<dbReference type="Gene3D" id="3.50.30.10">
    <property type="entry name" value="Phosphohistidine domain"/>
    <property type="match status" value="1"/>
</dbReference>
<feature type="active site" description="Proton donor" evidence="18">
    <location>
        <position position="498"/>
    </location>
</feature>
<feature type="active site" description="Tele-phosphohistidine intermediate" evidence="18">
    <location>
        <position position="188"/>
    </location>
</feature>
<feature type="binding site" evidence="20">
    <location>
        <position position="427"/>
    </location>
    <ligand>
        <name>Mg(2+)</name>
        <dbReference type="ChEBI" id="CHEBI:18420"/>
    </ligand>
</feature>
<evidence type="ECO:0000256" key="14">
    <source>
        <dbReference type="ARBA" id="ARBA00022777"/>
    </source>
</evidence>
<dbReference type="InterPro" id="IPR036637">
    <property type="entry name" value="Phosphohistidine_dom_sf"/>
</dbReference>
<keyword evidence="8 17" id="KW-0813">Transport</keyword>
<comment type="cofactor">
    <cofactor evidence="2 17 20">
        <name>Mg(2+)</name>
        <dbReference type="ChEBI" id="CHEBI:18420"/>
    </cofactor>
</comment>
<keyword evidence="11 17" id="KW-0808">Transferase</keyword>
<evidence type="ECO:0000313" key="25">
    <source>
        <dbReference type="Proteomes" id="UP000315938"/>
    </source>
</evidence>
<feature type="domain" description="PEP-utilising enzyme mobile" evidence="21">
    <location>
        <begin position="151"/>
        <end position="222"/>
    </location>
</feature>
<comment type="function">
    <text evidence="3 17">General (non sugar-specific) component of the phosphoenolpyruvate-dependent sugar phosphotransferase system (sugar PTS). This major carbohydrate active-transport system catalyzes the phosphorylation of incoming sugar substrates concomitantly with their translocation across the cell membrane. Enzyme I transfers the phosphoryl group from phosphoenolpyruvate (PEP) to the phosphoryl carrier protein (HPr).</text>
</comment>
<evidence type="ECO:0000256" key="13">
    <source>
        <dbReference type="ARBA" id="ARBA00022723"/>
    </source>
</evidence>
<dbReference type="PANTHER" id="PTHR46244">
    <property type="entry name" value="PHOSPHOENOLPYRUVATE-PROTEIN PHOSPHOTRANSFERASE"/>
    <property type="match status" value="1"/>
</dbReference>
<feature type="binding site" evidence="19">
    <location>
        <position position="293"/>
    </location>
    <ligand>
        <name>phosphoenolpyruvate</name>
        <dbReference type="ChEBI" id="CHEBI:58702"/>
    </ligand>
</feature>
<dbReference type="GO" id="GO:0009401">
    <property type="term" value="P:phosphoenolpyruvate-dependent sugar phosphotransferase system"/>
    <property type="evidence" value="ECO:0007669"/>
    <property type="project" value="UniProtKB-KW"/>
</dbReference>
<dbReference type="Gene3D" id="1.10.274.10">
    <property type="entry name" value="PtsI, HPr-binding domain"/>
    <property type="match status" value="1"/>
</dbReference>
<feature type="binding site" evidence="19">
    <location>
        <position position="329"/>
    </location>
    <ligand>
        <name>phosphoenolpyruvate</name>
        <dbReference type="ChEBI" id="CHEBI:58702"/>
    </ligand>
</feature>
<feature type="binding site" evidence="19">
    <location>
        <begin position="450"/>
        <end position="451"/>
    </location>
    <ligand>
        <name>phosphoenolpyruvate</name>
        <dbReference type="ChEBI" id="CHEBI:58702"/>
    </ligand>
</feature>
<dbReference type="NCBIfam" id="TIGR01417">
    <property type="entry name" value="PTS_I_fam"/>
    <property type="match status" value="1"/>
</dbReference>
<evidence type="ECO:0000256" key="17">
    <source>
        <dbReference type="PIRNR" id="PIRNR000732"/>
    </source>
</evidence>
<keyword evidence="13 17" id="KW-0479">Metal-binding</keyword>